<accession>A0A2Z4ACT8</accession>
<evidence type="ECO:0000313" key="3">
    <source>
        <dbReference type="Proteomes" id="UP000247465"/>
    </source>
</evidence>
<reference evidence="2 3" key="1">
    <citation type="submission" date="2018-06" db="EMBL/GenBank/DDBJ databases">
        <title>Draft Genome Sequence of a Novel Marine Bacterium Related to the Verrucomicrobia.</title>
        <authorList>
            <person name="Vosseberg J."/>
            <person name="Martijn J."/>
            <person name="Ettema T.J.G."/>
        </authorList>
    </citation>
    <scope>NUCLEOTIDE SEQUENCE [LARGE SCALE GENOMIC DNA]</scope>
    <source>
        <strain evidence="2">TARA_B100001123</strain>
    </source>
</reference>
<dbReference type="InterPro" id="IPR012340">
    <property type="entry name" value="NA-bd_OB-fold"/>
</dbReference>
<proteinExistence type="predicted"/>
<dbReference type="EMBL" id="CP029803">
    <property type="protein sequence ID" value="AWT59973.1"/>
    <property type="molecule type" value="Genomic_DNA"/>
</dbReference>
<dbReference type="KEGG" id="mtar:DF168_01172"/>
<dbReference type="InterPro" id="IPR021474">
    <property type="entry name" value="DUF3127"/>
</dbReference>
<evidence type="ECO:0000256" key="1">
    <source>
        <dbReference type="SAM" id="MobiDB-lite"/>
    </source>
</evidence>
<name>A0A2Z4ACT8_9BACT</name>
<sequence length="123" mass="14461">MAFEHTGTIKEIFDIQTFPSGFTKREFVITTDERFPQEIKFDCLKEKVDLLKQFKKGDIVRVNFDIRGREYKGRYFVDLSAWKIGFMKDESSSTDDPTDYSDVDFIPEDNTDYGGERDEDIPF</sequence>
<dbReference type="AlphaFoldDB" id="A0A2Z4ACT8"/>
<dbReference type="SUPFAM" id="SSF50249">
    <property type="entry name" value="Nucleic acid-binding proteins"/>
    <property type="match status" value="1"/>
</dbReference>
<gene>
    <name evidence="2" type="ORF">DF168_01172</name>
</gene>
<protein>
    <recommendedName>
        <fullName evidence="4">DUF3127 domain-containing protein</fullName>
    </recommendedName>
</protein>
<dbReference type="Proteomes" id="UP000247465">
    <property type="component" value="Chromosome"/>
</dbReference>
<feature type="region of interest" description="Disordered" evidence="1">
    <location>
        <begin position="89"/>
        <end position="123"/>
    </location>
</feature>
<evidence type="ECO:0008006" key="4">
    <source>
        <dbReference type="Google" id="ProtNLM"/>
    </source>
</evidence>
<organism evidence="2 3">
    <name type="scientific">Candidatus Moanibacter tarae</name>
    <dbReference type="NCBI Taxonomy" id="2200854"/>
    <lineage>
        <taxon>Bacteria</taxon>
        <taxon>Pseudomonadati</taxon>
        <taxon>Verrucomicrobiota</taxon>
        <taxon>Opitutia</taxon>
        <taxon>Puniceicoccales</taxon>
        <taxon>Puniceicoccales incertae sedis</taxon>
        <taxon>Candidatus Moanibacter</taxon>
    </lineage>
</organism>
<feature type="compositionally biased region" description="Acidic residues" evidence="1">
    <location>
        <begin position="92"/>
        <end position="123"/>
    </location>
</feature>
<dbReference type="Pfam" id="PF11325">
    <property type="entry name" value="DUF3127"/>
    <property type="match status" value="1"/>
</dbReference>
<evidence type="ECO:0000313" key="2">
    <source>
        <dbReference type="EMBL" id="AWT59973.1"/>
    </source>
</evidence>